<feature type="compositionally biased region" description="Low complexity" evidence="10">
    <location>
        <begin position="624"/>
        <end position="647"/>
    </location>
</feature>
<evidence type="ECO:0000256" key="10">
    <source>
        <dbReference type="SAM" id="MobiDB-lite"/>
    </source>
</evidence>
<keyword evidence="6" id="KW-0832">Ubl conjugation</keyword>
<dbReference type="GO" id="GO:0005634">
    <property type="term" value="C:nucleus"/>
    <property type="evidence" value="ECO:0007669"/>
    <property type="project" value="UniProtKB-SubCell"/>
</dbReference>
<keyword evidence="13" id="KW-1185">Reference proteome</keyword>
<feature type="region of interest" description="Disordered" evidence="10">
    <location>
        <begin position="1157"/>
        <end position="1202"/>
    </location>
</feature>
<dbReference type="STRING" id="1077348.A0A2G8S903"/>
<dbReference type="InterPro" id="IPR040221">
    <property type="entry name" value="CDCA7/CDA7L"/>
</dbReference>
<evidence type="ECO:0000256" key="1">
    <source>
        <dbReference type="ARBA" id="ARBA00004123"/>
    </source>
</evidence>
<feature type="compositionally biased region" description="Low complexity" evidence="10">
    <location>
        <begin position="762"/>
        <end position="776"/>
    </location>
</feature>
<gene>
    <name evidence="12" type="ORF">GSI_07930</name>
</gene>
<feature type="region of interest" description="Disordered" evidence="10">
    <location>
        <begin position="448"/>
        <end position="471"/>
    </location>
</feature>
<dbReference type="InterPro" id="IPR018866">
    <property type="entry name" value="Znf-4CXXC_R1"/>
</dbReference>
<dbReference type="Proteomes" id="UP000230002">
    <property type="component" value="Unassembled WGS sequence"/>
</dbReference>
<dbReference type="PANTHER" id="PTHR31169">
    <property type="entry name" value="OS05G0300700 PROTEIN"/>
    <property type="match status" value="1"/>
</dbReference>
<feature type="compositionally biased region" description="Low complexity" evidence="10">
    <location>
        <begin position="1117"/>
        <end position="1127"/>
    </location>
</feature>
<evidence type="ECO:0000256" key="5">
    <source>
        <dbReference type="ARBA" id="ARBA00022553"/>
    </source>
</evidence>
<name>A0A2G8S903_9APHY</name>
<dbReference type="GO" id="GO:0005737">
    <property type="term" value="C:cytoplasm"/>
    <property type="evidence" value="ECO:0007669"/>
    <property type="project" value="UniProtKB-SubCell"/>
</dbReference>
<reference evidence="12 13" key="1">
    <citation type="journal article" date="2015" name="Sci. Rep.">
        <title>Chromosome-level genome map provides insights into diverse defense mechanisms in the medicinal fungus Ganoderma sinense.</title>
        <authorList>
            <person name="Zhu Y."/>
            <person name="Xu J."/>
            <person name="Sun C."/>
            <person name="Zhou S."/>
            <person name="Xu H."/>
            <person name="Nelson D.R."/>
            <person name="Qian J."/>
            <person name="Song J."/>
            <person name="Luo H."/>
            <person name="Xiang L."/>
            <person name="Li Y."/>
            <person name="Xu Z."/>
            <person name="Ji A."/>
            <person name="Wang L."/>
            <person name="Lu S."/>
            <person name="Hayward A."/>
            <person name="Sun W."/>
            <person name="Li X."/>
            <person name="Schwartz D.C."/>
            <person name="Wang Y."/>
            <person name="Chen S."/>
        </authorList>
    </citation>
    <scope>NUCLEOTIDE SEQUENCE [LARGE SCALE GENOMIC DNA]</scope>
    <source>
        <strain evidence="12 13">ZZ0214-1</strain>
    </source>
</reference>
<keyword evidence="7" id="KW-0805">Transcription regulation</keyword>
<dbReference type="EMBL" id="AYKW01000017">
    <property type="protein sequence ID" value="PIL30018.1"/>
    <property type="molecule type" value="Genomic_DNA"/>
</dbReference>
<feature type="compositionally biased region" description="Basic and acidic residues" evidence="10">
    <location>
        <begin position="350"/>
        <end position="365"/>
    </location>
</feature>
<feature type="compositionally biased region" description="Polar residues" evidence="10">
    <location>
        <begin position="569"/>
        <end position="578"/>
    </location>
</feature>
<feature type="compositionally biased region" description="Low complexity" evidence="10">
    <location>
        <begin position="151"/>
        <end position="162"/>
    </location>
</feature>
<evidence type="ECO:0000256" key="2">
    <source>
        <dbReference type="ARBA" id="ARBA00004496"/>
    </source>
</evidence>
<evidence type="ECO:0000256" key="3">
    <source>
        <dbReference type="ARBA" id="ARBA00022490"/>
    </source>
</evidence>
<evidence type="ECO:0000259" key="11">
    <source>
        <dbReference type="Pfam" id="PF10497"/>
    </source>
</evidence>
<feature type="compositionally biased region" description="Low complexity" evidence="10">
    <location>
        <begin position="1157"/>
        <end position="1173"/>
    </location>
</feature>
<proteinExistence type="predicted"/>
<feature type="region of interest" description="Disordered" evidence="10">
    <location>
        <begin position="624"/>
        <end position="706"/>
    </location>
</feature>
<feature type="region of interest" description="Disordered" evidence="10">
    <location>
        <begin position="1243"/>
        <end position="1266"/>
    </location>
</feature>
<keyword evidence="9" id="KW-0539">Nucleus</keyword>
<comment type="subcellular location">
    <subcellularLocation>
        <location evidence="2">Cytoplasm</location>
    </subcellularLocation>
    <subcellularLocation>
        <location evidence="1">Nucleus</location>
    </subcellularLocation>
</comment>
<evidence type="ECO:0000313" key="12">
    <source>
        <dbReference type="EMBL" id="PIL30018.1"/>
    </source>
</evidence>
<feature type="region of interest" description="Disordered" evidence="10">
    <location>
        <begin position="230"/>
        <end position="383"/>
    </location>
</feature>
<dbReference type="CDD" id="cd00065">
    <property type="entry name" value="FYVE_like_SF"/>
    <property type="match status" value="1"/>
</dbReference>
<evidence type="ECO:0000313" key="13">
    <source>
        <dbReference type="Proteomes" id="UP000230002"/>
    </source>
</evidence>
<sequence length="1304" mass="139032">MDADGETDHESVASVYPIQNTTESSTSTANTTTRGSTETTVVTHSPQINKREKPLSNGRFTSEVVRGAQKDHNSRSPSVPPSPHAGGRLASPSRVAAPAVSAPVAQPSTSSEVTLVRKRMSPTRKDVNNTSPAPSSPLTSPDTPLRDLPLVSSGSTTVSAGSRPAKKRRLNRAYIEVPPLPPWRRRASYVPALALFEHMFEQDDDTVMGEDYATGLGLVLNGVAALNERDVSVSTSPARASSSRRPIRSSRLRARESLVREPPSIRAESVSTSVSKKRGRPPAPKKDTKRMESALPAEEEPAPKRRSGRGPKNEEKEDGASKGKGKGEGKGKERAREVDAAVDSPGGPAEEERLPLEAEAEKAEEEKVEEVFDDDLEDEDEPHLPADNLEVFLPSVRIQIGTYPQAADEVLHVAFQRLLIASKSSVWPPRSEQSVTSSLYQAASVIISSTTSSSSPTPPSAPSTSTTTERLPTTELPISASQPSLPPSANKPQRVKPLPRLSHLKSIAQHAANAASASPASSLPGTAKEPSSRPSKSSSSVHTPRTPSDVHPVTTTTSSAHTTLSWTSQSPLKSSQPSVSPPQRADPTQTLPLPSPHLPRSDGRTDSQQSFDFNSLLADFEAHPATSPVSTSPSQSQASFPAGLPSGTLPPSPPGGFKTLQHILTHFGPGLKPASPSSGDSHRDVPQTASAAAPHTTPPTPGDKFLRSIGIEGTELQCGSFFPWVLDSNSERHLYPGSVSGTIDPSLLAGPPPEARPPSMSPPASSSHSHSHSQSHTGPVAGPSNAPDIIDLTLEVSSQSSAQSHSPRTPQDVGSDEDSDADADPGEDVPLSIRLQRQFPALSKDLPAVEVEGRRPRRLTERALAMRHTLDIDPLGEAGEGHLRDFASPAKSKKGAGRGKDNAKDAGKPYQKNGVGKGKGKGKEKEKEKERATEVEERQDGKAITVRELAAQATFCHQCRNTSMREKMRCSTIRASGDTCGLRYCSRCIELRYPGIAFDAYARQFVCPRCQDICNCTVCCSRRGETYISARVGKLPVANSAEALALIKAAEENLSLKSDAPSRVVTRRMITPPAPKFDLVPGQFFGVIYGLEGERMGPGYMGEDNQRVLMTSQDNAGKANGAAAPRGPGRRQRRPWHGKIVAYIGERRLPSRALIPSASASVSVPPPTSTSVSQDSQETSQVENDQPSLPPAAALPAPEPGRAIIPLPRGRMYIGDRSVLDKGTYVAMDELVARAIREEEEDLAWGGPLSDPPSMDEQDEAAAPARQNVAYSTLDVQYAIAVALHTLQGSPKDQKIAAANAVRS</sequence>
<feature type="compositionally biased region" description="Low complexity" evidence="10">
    <location>
        <begin position="130"/>
        <end position="143"/>
    </location>
</feature>
<feature type="compositionally biased region" description="Basic and acidic residues" evidence="10">
    <location>
        <begin position="1"/>
        <end position="11"/>
    </location>
</feature>
<evidence type="ECO:0000256" key="8">
    <source>
        <dbReference type="ARBA" id="ARBA00023163"/>
    </source>
</evidence>
<evidence type="ECO:0000256" key="9">
    <source>
        <dbReference type="ARBA" id="ARBA00023242"/>
    </source>
</evidence>
<feature type="region of interest" description="Disordered" evidence="10">
    <location>
        <begin position="1117"/>
        <end position="1136"/>
    </location>
</feature>
<keyword evidence="8" id="KW-0804">Transcription</keyword>
<feature type="compositionally biased region" description="Low complexity" evidence="10">
    <location>
        <begin position="508"/>
        <end position="522"/>
    </location>
</feature>
<feature type="compositionally biased region" description="Low complexity" evidence="10">
    <location>
        <begin position="20"/>
        <end position="43"/>
    </location>
</feature>
<dbReference type="GO" id="GO:0006355">
    <property type="term" value="P:regulation of DNA-templated transcription"/>
    <property type="evidence" value="ECO:0007669"/>
    <property type="project" value="InterPro"/>
</dbReference>
<evidence type="ECO:0000256" key="6">
    <source>
        <dbReference type="ARBA" id="ARBA00022843"/>
    </source>
</evidence>
<feature type="region of interest" description="Disordered" evidence="10">
    <location>
        <begin position="508"/>
        <end position="609"/>
    </location>
</feature>
<dbReference type="Pfam" id="PF10497">
    <property type="entry name" value="zf-4CXXC_R1"/>
    <property type="match status" value="1"/>
</dbReference>
<feature type="domain" description="Zinc-finger" evidence="11">
    <location>
        <begin position="952"/>
        <end position="1026"/>
    </location>
</feature>
<feature type="compositionally biased region" description="Low complexity" evidence="10">
    <location>
        <begin position="90"/>
        <end position="111"/>
    </location>
</feature>
<keyword evidence="3" id="KW-0963">Cytoplasm</keyword>
<keyword evidence="5" id="KW-0597">Phosphoprotein</keyword>
<feature type="compositionally biased region" description="Basic and acidic residues" evidence="10">
    <location>
        <begin position="921"/>
        <end position="939"/>
    </location>
</feature>
<feature type="compositionally biased region" description="Basic and acidic residues" evidence="10">
    <location>
        <begin position="898"/>
        <end position="907"/>
    </location>
</feature>
<comment type="caution">
    <text evidence="12">The sequence shown here is derived from an EMBL/GenBank/DDBJ whole genome shotgun (WGS) entry which is preliminary data.</text>
</comment>
<feature type="compositionally biased region" description="Acidic residues" evidence="10">
    <location>
        <begin position="366"/>
        <end position="381"/>
    </location>
</feature>
<evidence type="ECO:0000256" key="4">
    <source>
        <dbReference type="ARBA" id="ARBA00022499"/>
    </source>
</evidence>
<evidence type="ECO:0000256" key="7">
    <source>
        <dbReference type="ARBA" id="ARBA00023015"/>
    </source>
</evidence>
<feature type="region of interest" description="Disordered" evidence="10">
    <location>
        <begin position="874"/>
        <end position="939"/>
    </location>
</feature>
<feature type="compositionally biased region" description="Polar residues" evidence="10">
    <location>
        <begin position="1174"/>
        <end position="1187"/>
    </location>
</feature>
<dbReference type="PANTHER" id="PTHR31169:SF8">
    <property type="entry name" value="ZINC-FINGER DOMAIN OF MONOAMINE-OXIDASE A REPRESSOR R1 PROTEIN"/>
    <property type="match status" value="1"/>
</dbReference>
<feature type="compositionally biased region" description="Low complexity" evidence="10">
    <location>
        <begin position="462"/>
        <end position="471"/>
    </location>
</feature>
<keyword evidence="4" id="KW-1017">Isopeptide bond</keyword>
<organism evidence="12 13">
    <name type="scientific">Ganoderma sinense ZZ0214-1</name>
    <dbReference type="NCBI Taxonomy" id="1077348"/>
    <lineage>
        <taxon>Eukaryota</taxon>
        <taxon>Fungi</taxon>
        <taxon>Dikarya</taxon>
        <taxon>Basidiomycota</taxon>
        <taxon>Agaricomycotina</taxon>
        <taxon>Agaricomycetes</taxon>
        <taxon>Polyporales</taxon>
        <taxon>Polyporaceae</taxon>
        <taxon>Ganoderma</taxon>
    </lineage>
</organism>
<accession>A0A2G8S903</accession>
<dbReference type="OrthoDB" id="2758530at2759"/>
<feature type="compositionally biased region" description="Low complexity" evidence="10">
    <location>
        <begin position="554"/>
        <end position="568"/>
    </location>
</feature>
<protein>
    <recommendedName>
        <fullName evidence="11">Zinc-finger domain-containing protein</fullName>
    </recommendedName>
</protein>
<feature type="region of interest" description="Disordered" evidence="10">
    <location>
        <begin position="1"/>
        <end position="165"/>
    </location>
</feature>
<feature type="region of interest" description="Disordered" evidence="10">
    <location>
        <begin position="743"/>
        <end position="833"/>
    </location>
</feature>
<feature type="compositionally biased region" description="Acidic residues" evidence="10">
    <location>
        <begin position="814"/>
        <end position="827"/>
    </location>
</feature>
<feature type="compositionally biased region" description="Low complexity" evidence="10">
    <location>
        <begin position="797"/>
        <end position="806"/>
    </location>
</feature>
<feature type="compositionally biased region" description="Pro residues" evidence="10">
    <location>
        <begin position="750"/>
        <end position="761"/>
    </location>
</feature>
<feature type="compositionally biased region" description="Low complexity" evidence="10">
    <location>
        <begin position="234"/>
        <end position="244"/>
    </location>
</feature>
<feature type="compositionally biased region" description="Basic and acidic residues" evidence="10">
    <location>
        <begin position="311"/>
        <end position="339"/>
    </location>
</feature>